<sequence length="280" mass="31042">MGDAGHSGFHWTLAEATSKQVTQIGASACGATAVINTLKVLKIEKDQEEIASAVNTRLRANNAPLPEYLFSRSIAGVTHADIIEGLEKASGGEVFSRFFHLYPKRVVNLPSWLTGWINQGAVPIATLNLQRVSDSNIPDAWHHQMVYGVTNEGVHMCNPLIVETIPNFIKYTNSDSVLLIRRVDVISRWQEGIDLSVLSQRDDPRWQNMDVEGQVKKMLSEPEPYSHSPESRPAGLLADWLFKSHISIPAAYQSGITLCVRKDNVSAYKLLTEEPELPEA</sequence>
<protein>
    <submittedName>
        <fullName evidence="2">Uncharacterized protein LOC110980008 isoform X1</fullName>
    </submittedName>
</protein>
<name>A0A8B7YK77_ACAPL</name>
<dbReference type="KEGG" id="aplc:110980008"/>
<reference evidence="2" key="1">
    <citation type="submission" date="2025-08" db="UniProtKB">
        <authorList>
            <consortium name="RefSeq"/>
        </authorList>
    </citation>
    <scope>IDENTIFICATION</scope>
</reference>
<dbReference type="RefSeq" id="XP_022091946.1">
    <property type="nucleotide sequence ID" value="XM_022236254.1"/>
</dbReference>
<gene>
    <name evidence="2" type="primary">LOC110980008</name>
</gene>
<dbReference type="OMA" id="ATHVQLI"/>
<keyword evidence="1" id="KW-1185">Reference proteome</keyword>
<organism evidence="1 2">
    <name type="scientific">Acanthaster planci</name>
    <name type="common">Crown-of-thorns starfish</name>
    <dbReference type="NCBI Taxonomy" id="133434"/>
    <lineage>
        <taxon>Eukaryota</taxon>
        <taxon>Metazoa</taxon>
        <taxon>Echinodermata</taxon>
        <taxon>Eleutherozoa</taxon>
        <taxon>Asterozoa</taxon>
        <taxon>Asteroidea</taxon>
        <taxon>Valvatacea</taxon>
        <taxon>Valvatida</taxon>
        <taxon>Acanthasteridae</taxon>
        <taxon>Acanthaster</taxon>
    </lineage>
</organism>
<dbReference type="AlphaFoldDB" id="A0A8B7YK77"/>
<accession>A0A8B7YK77</accession>
<dbReference type="Proteomes" id="UP000694845">
    <property type="component" value="Unplaced"/>
</dbReference>
<dbReference type="OrthoDB" id="10064600at2759"/>
<proteinExistence type="predicted"/>
<dbReference type="GeneID" id="110980008"/>
<evidence type="ECO:0000313" key="1">
    <source>
        <dbReference type="Proteomes" id="UP000694845"/>
    </source>
</evidence>
<evidence type="ECO:0000313" key="2">
    <source>
        <dbReference type="RefSeq" id="XP_022091946.1"/>
    </source>
</evidence>